<evidence type="ECO:0000313" key="2">
    <source>
        <dbReference type="Proteomes" id="UP000762676"/>
    </source>
</evidence>
<gene>
    <name evidence="1" type="ORF">ElyMa_004525300</name>
</gene>
<comment type="caution">
    <text evidence="1">The sequence shown here is derived from an EMBL/GenBank/DDBJ whole genome shotgun (WGS) entry which is preliminary data.</text>
</comment>
<organism evidence="1 2">
    <name type="scientific">Elysia marginata</name>
    <dbReference type="NCBI Taxonomy" id="1093978"/>
    <lineage>
        <taxon>Eukaryota</taxon>
        <taxon>Metazoa</taxon>
        <taxon>Spiralia</taxon>
        <taxon>Lophotrochozoa</taxon>
        <taxon>Mollusca</taxon>
        <taxon>Gastropoda</taxon>
        <taxon>Heterobranchia</taxon>
        <taxon>Euthyneura</taxon>
        <taxon>Panpulmonata</taxon>
        <taxon>Sacoglossa</taxon>
        <taxon>Placobranchoidea</taxon>
        <taxon>Plakobranchidae</taxon>
        <taxon>Elysia</taxon>
    </lineage>
</organism>
<dbReference type="AlphaFoldDB" id="A0AAV4HN46"/>
<accession>A0AAV4HN46</accession>
<evidence type="ECO:0000313" key="1">
    <source>
        <dbReference type="EMBL" id="GFR99311.1"/>
    </source>
</evidence>
<keyword evidence="2" id="KW-1185">Reference proteome</keyword>
<reference evidence="1 2" key="1">
    <citation type="journal article" date="2021" name="Elife">
        <title>Chloroplast acquisition without the gene transfer in kleptoplastic sea slugs, Plakobranchus ocellatus.</title>
        <authorList>
            <person name="Maeda T."/>
            <person name="Takahashi S."/>
            <person name="Yoshida T."/>
            <person name="Shimamura S."/>
            <person name="Takaki Y."/>
            <person name="Nagai Y."/>
            <person name="Toyoda A."/>
            <person name="Suzuki Y."/>
            <person name="Arimoto A."/>
            <person name="Ishii H."/>
            <person name="Satoh N."/>
            <person name="Nishiyama T."/>
            <person name="Hasebe M."/>
            <person name="Maruyama T."/>
            <person name="Minagawa J."/>
            <person name="Obokata J."/>
            <person name="Shigenobu S."/>
        </authorList>
    </citation>
    <scope>NUCLEOTIDE SEQUENCE [LARGE SCALE GENOMIC DNA]</scope>
</reference>
<dbReference type="Proteomes" id="UP000762676">
    <property type="component" value="Unassembled WGS sequence"/>
</dbReference>
<proteinExistence type="predicted"/>
<name>A0AAV4HN46_9GAST</name>
<dbReference type="EMBL" id="BMAT01009132">
    <property type="protein sequence ID" value="GFR99311.1"/>
    <property type="molecule type" value="Genomic_DNA"/>
</dbReference>
<protein>
    <submittedName>
        <fullName evidence="1">Uncharacterized protein</fullName>
    </submittedName>
</protein>
<sequence>MDIVSRILPSKLWIKGVSGGIIALGSEGWVFYYCIEGCANEVKTWITLFVNNDLHICYMKSPYIDIKLKHIMVCESRFISNVYRLIVEATTASLLEPCDHKADFPTEPSPTPTISPSQCQIYPCNLPMYSREKGGFDFFPSLEHDPLVEALPFPSGTVAGYSTLNMDHKHGRRQGHESHHFKTWIPMIRVDPNNLNFKFKIVTGEIRNKDECFECLMQKFNITGVQSPSVSNFAINH</sequence>